<name>A0A378RND4_MYROD</name>
<dbReference type="Pfam" id="PF01364">
    <property type="entry name" value="Peptidase_C25"/>
    <property type="match status" value="1"/>
</dbReference>
<keyword evidence="1" id="KW-0732">Signal</keyword>
<dbReference type="Gene3D" id="2.60.40.4070">
    <property type="match status" value="1"/>
</dbReference>
<feature type="domain" description="Gingipain" evidence="2">
    <location>
        <begin position="541"/>
        <end position="917"/>
    </location>
</feature>
<evidence type="ECO:0000256" key="1">
    <source>
        <dbReference type="ARBA" id="ARBA00022729"/>
    </source>
</evidence>
<dbReference type="NCBIfam" id="TIGR04183">
    <property type="entry name" value="Por_Secre_tail"/>
    <property type="match status" value="1"/>
</dbReference>
<dbReference type="InterPro" id="IPR029030">
    <property type="entry name" value="Caspase-like_dom_sf"/>
</dbReference>
<evidence type="ECO:0000313" key="3">
    <source>
        <dbReference type="EMBL" id="STZ28562.1"/>
    </source>
</evidence>
<dbReference type="InterPro" id="IPR001769">
    <property type="entry name" value="Gingipain"/>
</dbReference>
<reference evidence="3 4" key="1">
    <citation type="submission" date="2018-06" db="EMBL/GenBank/DDBJ databases">
        <authorList>
            <consortium name="Pathogen Informatics"/>
            <person name="Doyle S."/>
        </authorList>
    </citation>
    <scope>NUCLEOTIDE SEQUENCE [LARGE SCALE GENOMIC DNA]</scope>
    <source>
        <strain evidence="3 4">NCTC11179</strain>
    </source>
</reference>
<dbReference type="GO" id="GO:0006508">
    <property type="term" value="P:proteolysis"/>
    <property type="evidence" value="ECO:0007669"/>
    <property type="project" value="InterPro"/>
</dbReference>
<dbReference type="NCBIfam" id="NF033707">
    <property type="entry name" value="T9SS_sortase"/>
    <property type="match status" value="1"/>
</dbReference>
<keyword evidence="4" id="KW-1185">Reference proteome</keyword>
<dbReference type="CDD" id="cd02258">
    <property type="entry name" value="Peptidase_C25_N"/>
    <property type="match status" value="1"/>
</dbReference>
<dbReference type="Proteomes" id="UP000255024">
    <property type="component" value="Unassembled WGS sequence"/>
</dbReference>
<evidence type="ECO:0000259" key="2">
    <source>
        <dbReference type="Pfam" id="PF01364"/>
    </source>
</evidence>
<sequence length="1286" mass="145483">MQIYMKIIINTLLILTCFTLFSQSRRLELKWDNKLVEQALSTDDFDVAKIDKNLTFENVNKKLIYLDLESNIPSGFKNNVRILQVSYEDLDANFLSDAQKKLYQGELKIEIKSARMHDISQSYVYFSPIVYANGGLKRVKSISYLIENQSSQPNIRQNLVNGGRNLNANTVLKQGNWFKFGVNKTGIYKLDKNFLTQLGVPSSVDPRTIQIYGTGGTMLPIVNQANYPTDLQENSIYVQEESKGTMEADDYVLFYATGVDQWNEESLTYQNLYVDEAIYFLTYGQQQGLRISNFVEPTARETATITEFDGKVFHEKDLVNIGKLGRKWFGEEFGIVNDQSFSLELMHLKTSEPVTFGVNTASSSYGNTSFTYTINNRFAGAVTFFPIRSATTKGYESFLEKEEYLSSPAVEVTLTYQNGGVPNSKGYLDYIEFFYTGNLLGGTKQYRFSNNKVKTIEGVVRWSLTNTNQVNRIWNVTDVSAITTLPVANQSQYSFKAYGGTNQVFQVEIPTDYYSPKMVNNSRVRNQDLKGAVQAQGTVDYLIITNEAFASAAQQLAQFHRQNNNLKPMVVTVDQIYNEFSSGQQDGAAIRNFVRYVYESMQQKGSELKYLNLFGTGSYDYKQRIEQNANIVPLHYGMSKTKKAQNSNSNFSMYTTFMSDDFYGLLDEGEGDMYNVVFGIDLTVGRILAKNLDEANQAVQKIIEYHGDQARGRWKNNLVAMADDVDKSSDYVLQVETDTIVNRILTHNPFFNAKKIYLDAYVQETSAGGNRYPQARLDFLDAIEKGALFINYLGHGGEDGLAQERVFTIEDARKLSNENKYPVFSIITCEFSRFDDPNYTSGGEVLFNNSKGGAIALIGTTREIGIDIGRLLNRTFTDLFFEHAATYSMADALRHTKNAYTNRDKNVVSFIGDPALKIALPHLKVVLSQVNEEDVQLTTNNPVKALDYVKMKGEVQDEGNNVVNSFTGSLAVEIYDKYLDKKTLGNDNVMNNGIPWVMDYQTLGEVVFRGNASVKNGAFSFDFIMPKDIRLNEGKGKVSFYSSNQEIEYTGNNDDLVIGGLNENAPKDITPPIARLYMDNESFVSGGATDNNPVFLAFVEDESGINTASGIGHDIVIVVDDKEDKSVILNDYYETELDNFRKGKVTYQLKELDPGMHTIQFKVWDVYNNLSTTEIQFLVKQDEALKIEKVLNYPNPFVNYTEFWFTHNRPLEPLDVQVQIMTITGRIVKTINQQITTEGNLSREIQWDGRDDFGDRIGKGVYIYRLTVRSSQTGKKVEKIEKLVIL</sequence>
<dbReference type="Gene3D" id="3.40.50.10390">
    <property type="entry name" value="Gingipain r, domain 1"/>
    <property type="match status" value="1"/>
</dbReference>
<accession>A0A378RND4</accession>
<dbReference type="SUPFAM" id="SSF52129">
    <property type="entry name" value="Caspase-like"/>
    <property type="match status" value="1"/>
</dbReference>
<dbReference type="InterPro" id="IPR026444">
    <property type="entry name" value="Secre_tail"/>
</dbReference>
<gene>
    <name evidence="3" type="ORF">NCTC11179_02113</name>
</gene>
<evidence type="ECO:0000313" key="4">
    <source>
        <dbReference type="Proteomes" id="UP000255024"/>
    </source>
</evidence>
<dbReference type="InterPro" id="IPR029031">
    <property type="entry name" value="Gingipain_N_sf"/>
</dbReference>
<dbReference type="EMBL" id="UGQL01000001">
    <property type="protein sequence ID" value="STZ28562.1"/>
    <property type="molecule type" value="Genomic_DNA"/>
</dbReference>
<organism evidence="3 4">
    <name type="scientific">Myroides odoratus</name>
    <name type="common">Flavobacterium odoratum</name>
    <dbReference type="NCBI Taxonomy" id="256"/>
    <lineage>
        <taxon>Bacteria</taxon>
        <taxon>Pseudomonadati</taxon>
        <taxon>Bacteroidota</taxon>
        <taxon>Flavobacteriia</taxon>
        <taxon>Flavobacteriales</taxon>
        <taxon>Flavobacteriaceae</taxon>
        <taxon>Myroides</taxon>
    </lineage>
</organism>
<protein>
    <submittedName>
        <fullName evidence="3">Por secretion system C-terminal sorting domain</fullName>
    </submittedName>
</protein>
<proteinExistence type="predicted"/>
<dbReference type="Gene3D" id="3.40.50.1460">
    <property type="match status" value="1"/>
</dbReference>
<dbReference type="GO" id="GO:0008234">
    <property type="term" value="F:cysteine-type peptidase activity"/>
    <property type="evidence" value="ECO:0007669"/>
    <property type="project" value="InterPro"/>
</dbReference>